<evidence type="ECO:0000313" key="1">
    <source>
        <dbReference type="EMBL" id="CDW25194.1"/>
    </source>
</evidence>
<accession>A0A0K2TGW7</accession>
<organism evidence="1">
    <name type="scientific">Lepeophtheirus salmonis</name>
    <name type="common">Salmon louse</name>
    <name type="synonym">Caligus salmonis</name>
    <dbReference type="NCBI Taxonomy" id="72036"/>
    <lineage>
        <taxon>Eukaryota</taxon>
        <taxon>Metazoa</taxon>
        <taxon>Ecdysozoa</taxon>
        <taxon>Arthropoda</taxon>
        <taxon>Crustacea</taxon>
        <taxon>Multicrustacea</taxon>
        <taxon>Hexanauplia</taxon>
        <taxon>Copepoda</taxon>
        <taxon>Siphonostomatoida</taxon>
        <taxon>Caligidae</taxon>
        <taxon>Lepeophtheirus</taxon>
    </lineage>
</organism>
<protein>
    <submittedName>
        <fullName evidence="1">Uncharacterized protein</fullName>
    </submittedName>
</protein>
<proteinExistence type="predicted"/>
<reference evidence="1" key="1">
    <citation type="submission" date="2014-05" db="EMBL/GenBank/DDBJ databases">
        <authorList>
            <person name="Chronopoulou M."/>
        </authorList>
    </citation>
    <scope>NUCLEOTIDE SEQUENCE</scope>
    <source>
        <tissue evidence="1">Whole organism</tissue>
    </source>
</reference>
<name>A0A0K2TGW7_LEPSM</name>
<dbReference type="AlphaFoldDB" id="A0A0K2TGW7"/>
<sequence>MPCSRHVHWKQDNNTPHRGVAFYQRDTSTLLVPGRNPHLPLYTLIQPWMIMSPRLVHARNYDVL</sequence>
<dbReference type="EMBL" id="HACA01007833">
    <property type="protein sequence ID" value="CDW25194.1"/>
    <property type="molecule type" value="Transcribed_RNA"/>
</dbReference>